<dbReference type="OrthoDB" id="7131at10239"/>
<dbReference type="EMBL" id="KM370384">
    <property type="protein sequence ID" value="AIM51234.1"/>
    <property type="molecule type" value="Genomic_DNA"/>
</dbReference>
<feature type="coiled-coil region" evidence="1">
    <location>
        <begin position="207"/>
        <end position="234"/>
    </location>
</feature>
<proteinExistence type="predicted"/>
<dbReference type="GeneID" id="22111937"/>
<evidence type="ECO:0000313" key="3">
    <source>
        <dbReference type="EMBL" id="AIM51234.1"/>
    </source>
</evidence>
<dbReference type="Proteomes" id="UP000029353">
    <property type="component" value="Segment"/>
</dbReference>
<reference evidence="3 4" key="1">
    <citation type="submission" date="2014-10" db="EMBL/GenBank/DDBJ databases">
        <title>Complete Genome of Lelliottia podophage phD2B.</title>
        <authorList>
            <person name="Nowicki G."/>
            <person name="Barylski J."/>
            <person name="Kujawa N."/>
            <person name="Gozdzicka-Jozefiak A."/>
        </authorList>
    </citation>
    <scope>NUCLEOTIDE SEQUENCE [LARGE SCALE GENOMIC DNA]</scope>
</reference>
<accession>A0A088FWW5</accession>
<keyword evidence="4" id="KW-1185">Reference proteome</keyword>
<protein>
    <submittedName>
        <fullName evidence="3">Uncharacterized protein</fullName>
    </submittedName>
</protein>
<feature type="compositionally biased region" description="Low complexity" evidence="2">
    <location>
        <begin position="152"/>
        <end position="162"/>
    </location>
</feature>
<evidence type="ECO:0000256" key="2">
    <source>
        <dbReference type="SAM" id="MobiDB-lite"/>
    </source>
</evidence>
<dbReference type="KEGG" id="vg:22111937"/>
<gene>
    <name evidence="3" type="ORF">phD2B_007</name>
</gene>
<keyword evidence="1" id="KW-0175">Coiled coil</keyword>
<dbReference type="RefSeq" id="YP_009102753.1">
    <property type="nucleotide sequence ID" value="NC_025450.1"/>
</dbReference>
<feature type="region of interest" description="Disordered" evidence="2">
    <location>
        <begin position="138"/>
        <end position="203"/>
    </location>
</feature>
<evidence type="ECO:0000313" key="4">
    <source>
        <dbReference type="Proteomes" id="UP000029353"/>
    </source>
</evidence>
<sequence>MTNTTVNTAATSDTVEEMVIVPVRESVAVEIHALLDNIGASYLKVGSLLNEARADFEAQKEFLAWAESEFSIKKAQCYNLMNVARVFDGNGKFKGVAMRVMLALVSHADDAEIMDKAAEMAMDGKLDTAAVNALTGKQRATPTNEEVEDIEQAQAAQAGAQASESQPLQALPAETTAGDDAPFDTDERTATPAAPLANASNAENERTAALLDTIKQLNQQIADMQAALNERTSERETRKSAAPLLPQFKSKCMYARLGLSAEEAEKKTSVNKARRDLVKLGYGEGHEAYALICEAVEALTK</sequence>
<organism evidence="3 4">
    <name type="scientific">Lelliottia phage phD2B</name>
    <dbReference type="NCBI Taxonomy" id="1542498"/>
    <lineage>
        <taxon>Viruses</taxon>
        <taxon>Duplodnaviria</taxon>
        <taxon>Heunggongvirae</taxon>
        <taxon>Uroviricota</taxon>
        <taxon>Caudoviricetes</taxon>
        <taxon>Autographivirales</taxon>
        <taxon>Autosignataviridae</taxon>
        <taxon>Molineuxvirinae</taxon>
        <taxon>Tuodvirus</taxon>
        <taxon>Tuodvirus phD2B</taxon>
    </lineage>
</organism>
<evidence type="ECO:0000256" key="1">
    <source>
        <dbReference type="SAM" id="Coils"/>
    </source>
</evidence>
<name>A0A088FWW5_9CAUD</name>